<dbReference type="GO" id="GO:0016887">
    <property type="term" value="F:ATP hydrolysis activity"/>
    <property type="evidence" value="ECO:0007669"/>
    <property type="project" value="InterPro"/>
</dbReference>
<proteinExistence type="predicted"/>
<dbReference type="GO" id="GO:0005524">
    <property type="term" value="F:ATP binding"/>
    <property type="evidence" value="ECO:0007669"/>
    <property type="project" value="UniProtKB-KW"/>
</dbReference>
<dbReference type="Proteomes" id="UP000777265">
    <property type="component" value="Unassembled WGS sequence"/>
</dbReference>
<feature type="domain" description="ABC transporter" evidence="4">
    <location>
        <begin position="7"/>
        <end position="242"/>
    </location>
</feature>
<evidence type="ECO:0000256" key="3">
    <source>
        <dbReference type="ARBA" id="ARBA00022840"/>
    </source>
</evidence>
<dbReference type="SUPFAM" id="SSF52540">
    <property type="entry name" value="P-loop containing nucleoside triphosphate hydrolases"/>
    <property type="match status" value="1"/>
</dbReference>
<dbReference type="EMBL" id="JAAYEE010000048">
    <property type="protein sequence ID" value="NLW34412.1"/>
    <property type="molecule type" value="Genomic_DNA"/>
</dbReference>
<keyword evidence="2" id="KW-0547">Nucleotide-binding</keyword>
<dbReference type="PANTHER" id="PTHR42734:SF19">
    <property type="entry name" value="IRON COMPOUNDS ABC TRANSPORTER, ATP-BINDING PROTEIN"/>
    <property type="match status" value="1"/>
</dbReference>
<dbReference type="PANTHER" id="PTHR42734">
    <property type="entry name" value="METAL TRANSPORT SYSTEM ATP-BINDING PROTEIN TM_0124-RELATED"/>
    <property type="match status" value="1"/>
</dbReference>
<evidence type="ECO:0000259" key="4">
    <source>
        <dbReference type="PROSITE" id="PS50893"/>
    </source>
</evidence>
<dbReference type="InterPro" id="IPR027417">
    <property type="entry name" value="P-loop_NTPase"/>
</dbReference>
<evidence type="ECO:0000313" key="6">
    <source>
        <dbReference type="Proteomes" id="UP000777265"/>
    </source>
</evidence>
<name>A0A971S0R1_9BACT</name>
<organism evidence="5 6">
    <name type="scientific">Syntrophorhabdus aromaticivorans</name>
    <dbReference type="NCBI Taxonomy" id="328301"/>
    <lineage>
        <taxon>Bacteria</taxon>
        <taxon>Pseudomonadati</taxon>
        <taxon>Thermodesulfobacteriota</taxon>
        <taxon>Syntrophorhabdia</taxon>
        <taxon>Syntrophorhabdales</taxon>
        <taxon>Syntrophorhabdaceae</taxon>
        <taxon>Syntrophorhabdus</taxon>
    </lineage>
</organism>
<keyword evidence="3 5" id="KW-0067">ATP-binding</keyword>
<keyword evidence="1" id="KW-0813">Transport</keyword>
<dbReference type="InterPro" id="IPR003439">
    <property type="entry name" value="ABC_transporter-like_ATP-bd"/>
</dbReference>
<dbReference type="SMART" id="SM00382">
    <property type="entry name" value="AAA"/>
    <property type="match status" value="1"/>
</dbReference>
<dbReference type="InterPro" id="IPR003593">
    <property type="entry name" value="AAA+_ATPase"/>
</dbReference>
<reference evidence="5" key="2">
    <citation type="submission" date="2020-01" db="EMBL/GenBank/DDBJ databases">
        <authorList>
            <person name="Campanaro S."/>
        </authorList>
    </citation>
    <scope>NUCLEOTIDE SEQUENCE</scope>
    <source>
        <strain evidence="5">AS06rmzACSIP_7</strain>
    </source>
</reference>
<evidence type="ECO:0000313" key="5">
    <source>
        <dbReference type="EMBL" id="NLW34412.1"/>
    </source>
</evidence>
<sequence>MELKPLIRAKGITFGYTDKPVLRNIDFTIAEGEIVTLLGPNGCGKSTLIKIMLGLLRPGKGTVFFNGTDIAHVTAKSLAREIAYVPQIHKSSFPYAVIDVVLMGRIPHKTFFFRYSKEDMDIACDALERLSIPHLAERPYTDISGGERQLTLIARALAQGARTFIMDEPASGLDYGNQLRLLEQIINLSREGYTFIKSTHSPEHALWIADRAIMIKGGVIVADGACDDVISNERLFHLYNARVSVMKLNGSLRVCVPESICGCMAFGATG</sequence>
<dbReference type="PROSITE" id="PS50893">
    <property type="entry name" value="ABC_TRANSPORTER_2"/>
    <property type="match status" value="1"/>
</dbReference>
<evidence type="ECO:0000256" key="1">
    <source>
        <dbReference type="ARBA" id="ARBA00022448"/>
    </source>
</evidence>
<reference evidence="5" key="1">
    <citation type="journal article" date="2020" name="Biotechnol. Biofuels">
        <title>New insights from the biogas microbiome by comprehensive genome-resolved metagenomics of nearly 1600 species originating from multiple anaerobic digesters.</title>
        <authorList>
            <person name="Campanaro S."/>
            <person name="Treu L."/>
            <person name="Rodriguez-R L.M."/>
            <person name="Kovalovszki A."/>
            <person name="Ziels R.M."/>
            <person name="Maus I."/>
            <person name="Zhu X."/>
            <person name="Kougias P.G."/>
            <person name="Basile A."/>
            <person name="Luo G."/>
            <person name="Schluter A."/>
            <person name="Konstantinidis K.T."/>
            <person name="Angelidaki I."/>
        </authorList>
    </citation>
    <scope>NUCLEOTIDE SEQUENCE</scope>
    <source>
        <strain evidence="5">AS06rmzACSIP_7</strain>
    </source>
</reference>
<dbReference type="Gene3D" id="3.40.50.300">
    <property type="entry name" value="P-loop containing nucleotide triphosphate hydrolases"/>
    <property type="match status" value="1"/>
</dbReference>
<accession>A0A971S0R1</accession>
<comment type="caution">
    <text evidence="5">The sequence shown here is derived from an EMBL/GenBank/DDBJ whole genome shotgun (WGS) entry which is preliminary data.</text>
</comment>
<dbReference type="CDD" id="cd03214">
    <property type="entry name" value="ABC_Iron-Siderophores_B12_Hemin"/>
    <property type="match status" value="1"/>
</dbReference>
<dbReference type="AlphaFoldDB" id="A0A971S0R1"/>
<dbReference type="Pfam" id="PF00005">
    <property type="entry name" value="ABC_tran"/>
    <property type="match status" value="1"/>
</dbReference>
<gene>
    <name evidence="5" type="ORF">GXY80_02865</name>
</gene>
<evidence type="ECO:0000256" key="2">
    <source>
        <dbReference type="ARBA" id="ARBA00022741"/>
    </source>
</evidence>
<dbReference type="FunFam" id="3.40.50.300:FF:000134">
    <property type="entry name" value="Iron-enterobactin ABC transporter ATP-binding protein"/>
    <property type="match status" value="1"/>
</dbReference>
<dbReference type="InterPro" id="IPR050153">
    <property type="entry name" value="Metal_Ion_Import_ABC"/>
</dbReference>
<protein>
    <submittedName>
        <fullName evidence="5">ABC transporter ATP-binding protein</fullName>
    </submittedName>
</protein>